<dbReference type="PROSITE" id="PS50172">
    <property type="entry name" value="BRCT"/>
    <property type="match status" value="1"/>
</dbReference>
<dbReference type="SMART" id="SM00292">
    <property type="entry name" value="BRCT"/>
    <property type="match status" value="2"/>
</dbReference>
<dbReference type="OrthoDB" id="273147at2759"/>
<keyword evidence="4" id="KW-1185">Reference proteome</keyword>
<dbReference type="InterPro" id="IPR001357">
    <property type="entry name" value="BRCT_dom"/>
</dbReference>
<dbReference type="EMBL" id="KK583252">
    <property type="protein sequence ID" value="KDO23569.1"/>
    <property type="molecule type" value="Genomic_DNA"/>
</dbReference>
<accession>A0A067BYG5</accession>
<gene>
    <name evidence="3" type="ORF">SPRG_10764</name>
</gene>
<dbReference type="PANTHER" id="PTHR47181:SF2">
    <property type="entry name" value="BRCA1 C TERMINUS DOMAIN CONTAINING PROTEIN, EXPRESSED"/>
    <property type="match status" value="1"/>
</dbReference>
<dbReference type="STRING" id="695850.A0A067BYG5"/>
<dbReference type="PANTHER" id="PTHR47181">
    <property type="entry name" value="BRCA1 C TERMINUS DOMAIN CONTAINING PROTEIN, EXPRESSED"/>
    <property type="match status" value="1"/>
</dbReference>
<dbReference type="RefSeq" id="XP_012205719.1">
    <property type="nucleotide sequence ID" value="XM_012350329.1"/>
</dbReference>
<feature type="domain" description="BRCT" evidence="2">
    <location>
        <begin position="1"/>
        <end position="89"/>
    </location>
</feature>
<organism evidence="3 4">
    <name type="scientific">Saprolegnia parasitica (strain CBS 223.65)</name>
    <dbReference type="NCBI Taxonomy" id="695850"/>
    <lineage>
        <taxon>Eukaryota</taxon>
        <taxon>Sar</taxon>
        <taxon>Stramenopiles</taxon>
        <taxon>Oomycota</taxon>
        <taxon>Saprolegniomycetes</taxon>
        <taxon>Saprolegniales</taxon>
        <taxon>Saprolegniaceae</taxon>
        <taxon>Saprolegnia</taxon>
    </lineage>
</organism>
<dbReference type="FunFam" id="3.40.50.10190:FF:000018">
    <property type="entry name" value="DNA topoisomerase 2-binding protein 1"/>
    <property type="match status" value="1"/>
</dbReference>
<dbReference type="GeneID" id="24132856"/>
<dbReference type="InterPro" id="IPR059215">
    <property type="entry name" value="BRCT2_TopBP1-like"/>
</dbReference>
<dbReference type="KEGG" id="spar:SPRG_10764"/>
<reference evidence="3 4" key="1">
    <citation type="journal article" date="2013" name="PLoS Genet.">
        <title>Distinctive expansion of potential virulence genes in the genome of the oomycete fish pathogen Saprolegnia parasitica.</title>
        <authorList>
            <person name="Jiang R.H."/>
            <person name="de Bruijn I."/>
            <person name="Haas B.J."/>
            <person name="Belmonte R."/>
            <person name="Lobach L."/>
            <person name="Christie J."/>
            <person name="van den Ackerveken G."/>
            <person name="Bottin A."/>
            <person name="Bulone V."/>
            <person name="Diaz-Moreno S.M."/>
            <person name="Dumas B."/>
            <person name="Fan L."/>
            <person name="Gaulin E."/>
            <person name="Govers F."/>
            <person name="Grenville-Briggs L.J."/>
            <person name="Horner N.R."/>
            <person name="Levin J.Z."/>
            <person name="Mammella M."/>
            <person name="Meijer H.J."/>
            <person name="Morris P."/>
            <person name="Nusbaum C."/>
            <person name="Oome S."/>
            <person name="Phillips A.J."/>
            <person name="van Rooyen D."/>
            <person name="Rzeszutek E."/>
            <person name="Saraiva M."/>
            <person name="Secombes C.J."/>
            <person name="Seidl M.F."/>
            <person name="Snel B."/>
            <person name="Stassen J.H."/>
            <person name="Sykes S."/>
            <person name="Tripathy S."/>
            <person name="van den Berg H."/>
            <person name="Vega-Arreguin J.C."/>
            <person name="Wawra S."/>
            <person name="Young S.K."/>
            <person name="Zeng Q."/>
            <person name="Dieguez-Uribeondo J."/>
            <person name="Russ C."/>
            <person name="Tyler B.M."/>
            <person name="van West P."/>
        </authorList>
    </citation>
    <scope>NUCLEOTIDE SEQUENCE [LARGE SCALE GENOMIC DNA]</scope>
    <source>
        <strain evidence="3 4">CBS 223.65</strain>
    </source>
</reference>
<dbReference type="Gene3D" id="3.40.50.10190">
    <property type="entry name" value="BRCT domain"/>
    <property type="match status" value="3"/>
</dbReference>
<dbReference type="VEuPathDB" id="FungiDB:SPRG_10764"/>
<dbReference type="InterPro" id="IPR044254">
    <property type="entry name" value="At4g02110-like"/>
</dbReference>
<dbReference type="InterPro" id="IPR036420">
    <property type="entry name" value="BRCT_dom_sf"/>
</dbReference>
<evidence type="ECO:0000259" key="2">
    <source>
        <dbReference type="PROSITE" id="PS50172"/>
    </source>
</evidence>
<dbReference type="Proteomes" id="UP000030745">
    <property type="component" value="Unassembled WGS sequence"/>
</dbReference>
<dbReference type="Pfam" id="PF12738">
    <property type="entry name" value="PTCB-BRCT"/>
    <property type="match status" value="1"/>
</dbReference>
<feature type="region of interest" description="Disordered" evidence="1">
    <location>
        <begin position="224"/>
        <end position="248"/>
    </location>
</feature>
<protein>
    <recommendedName>
        <fullName evidence="2">BRCT domain-containing protein</fullName>
    </recommendedName>
</protein>
<dbReference type="CDD" id="cd17738">
    <property type="entry name" value="BRCT_TopBP1_rpt7"/>
    <property type="match status" value="1"/>
</dbReference>
<evidence type="ECO:0000313" key="3">
    <source>
        <dbReference type="EMBL" id="KDO23569.1"/>
    </source>
</evidence>
<sequence>MEGLIITLSGFTVRSTPSRDDMQAMIRLVGACWLPVLSRSHTSHLICFEASGEKYQRARTWDLQNVVTFEWILECVKQWRYVPEAEFSWEPRPPKMPKFDVHDALQVLEAKPLRSVTPLKPKEPETAFVSTLTTPVLLRSTQPDATDVLASAPTAPIPAMATASVKTSAKTSARTSAQTTAKAVAMPVKKAAVTPARGKKAATKRASPSSDASVSVLEVVVSRPAAAKKTPKETKRKGKTQSEPETSDVVVLKQRRTTARSKTPKRMFLLTGTHEELAINESIVQFLGGVVVHSARAFDPACTHVICKELRRTEKIIAACASGKWILTPEYLRDSRAQGLFLSEEGYEWGLDKVSKDHYCDPRIWLPVAKYWRTHLAAGGARAFDNWTFAILGETVPPPSMCTHVIVAAGGVVLDVAALIKKFQAHDDLAPMVVLVADAVKKTDKVLKILLEKKVPLVKPGFLIDYITKDQHARPELQLYYYLP</sequence>
<dbReference type="Pfam" id="PF00533">
    <property type="entry name" value="BRCT"/>
    <property type="match status" value="1"/>
</dbReference>
<evidence type="ECO:0000256" key="1">
    <source>
        <dbReference type="SAM" id="MobiDB-lite"/>
    </source>
</evidence>
<dbReference type="AlphaFoldDB" id="A0A067BYG5"/>
<dbReference type="SUPFAM" id="SSF52113">
    <property type="entry name" value="BRCT domain"/>
    <property type="match status" value="2"/>
</dbReference>
<name>A0A067BYG5_SAPPC</name>
<proteinExistence type="predicted"/>
<dbReference type="CDD" id="cd17731">
    <property type="entry name" value="BRCT_TopBP1_rpt2_like"/>
    <property type="match status" value="1"/>
</dbReference>
<evidence type="ECO:0000313" key="4">
    <source>
        <dbReference type="Proteomes" id="UP000030745"/>
    </source>
</evidence>